<dbReference type="InterPro" id="IPR036734">
    <property type="entry name" value="Neur_chan_lig-bd_sf"/>
</dbReference>
<evidence type="ECO:0000259" key="5">
    <source>
        <dbReference type="Pfam" id="PF02931"/>
    </source>
</evidence>
<dbReference type="CDD" id="cd19051">
    <property type="entry name" value="LGIC_TM_cation"/>
    <property type="match status" value="1"/>
</dbReference>
<comment type="subcellular location">
    <subcellularLocation>
        <location evidence="1">Membrane</location>
        <topology evidence="1">Multi-pass membrane protein</topology>
    </subcellularLocation>
</comment>
<evidence type="ECO:0000256" key="1">
    <source>
        <dbReference type="ARBA" id="ARBA00004141"/>
    </source>
</evidence>
<dbReference type="Gene3D" id="2.70.170.10">
    <property type="entry name" value="Neurotransmitter-gated ion-channel ligand-binding domain"/>
    <property type="match status" value="1"/>
</dbReference>
<dbReference type="InterPro" id="IPR036719">
    <property type="entry name" value="Neuro-gated_channel_TM_sf"/>
</dbReference>
<evidence type="ECO:0000256" key="2">
    <source>
        <dbReference type="ARBA" id="ARBA00022692"/>
    </source>
</evidence>
<dbReference type="InParanoid" id="K1PM80"/>
<dbReference type="Pfam" id="PF02932">
    <property type="entry name" value="Neur_chan_memb"/>
    <property type="match status" value="1"/>
</dbReference>
<evidence type="ECO:0000256" key="4">
    <source>
        <dbReference type="ARBA" id="ARBA00023136"/>
    </source>
</evidence>
<dbReference type="SUPFAM" id="SSF63712">
    <property type="entry name" value="Nicotinic receptor ligand binding domain-like"/>
    <property type="match status" value="1"/>
</dbReference>
<dbReference type="InterPro" id="IPR006201">
    <property type="entry name" value="Neur_channel"/>
</dbReference>
<accession>K1PM80</accession>
<dbReference type="HOGENOM" id="CLU_018074_0_1_1"/>
<reference evidence="7" key="1">
    <citation type="journal article" date="2012" name="Nature">
        <title>The oyster genome reveals stress adaptation and complexity of shell formation.</title>
        <authorList>
            <person name="Zhang G."/>
            <person name="Fang X."/>
            <person name="Guo X."/>
            <person name="Li L."/>
            <person name="Luo R."/>
            <person name="Xu F."/>
            <person name="Yang P."/>
            <person name="Zhang L."/>
            <person name="Wang X."/>
            <person name="Qi H."/>
            <person name="Xiong Z."/>
            <person name="Que H."/>
            <person name="Xie Y."/>
            <person name="Holland P.W."/>
            <person name="Paps J."/>
            <person name="Zhu Y."/>
            <person name="Wu F."/>
            <person name="Chen Y."/>
            <person name="Wang J."/>
            <person name="Peng C."/>
            <person name="Meng J."/>
            <person name="Yang L."/>
            <person name="Liu J."/>
            <person name="Wen B."/>
            <person name="Zhang N."/>
            <person name="Huang Z."/>
            <person name="Zhu Q."/>
            <person name="Feng Y."/>
            <person name="Mount A."/>
            <person name="Hedgecock D."/>
            <person name="Xu Z."/>
            <person name="Liu Y."/>
            <person name="Domazet-Loso T."/>
            <person name="Du Y."/>
            <person name="Sun X."/>
            <person name="Zhang S."/>
            <person name="Liu B."/>
            <person name="Cheng P."/>
            <person name="Jiang X."/>
            <person name="Li J."/>
            <person name="Fan D."/>
            <person name="Wang W."/>
            <person name="Fu W."/>
            <person name="Wang T."/>
            <person name="Wang B."/>
            <person name="Zhang J."/>
            <person name="Peng Z."/>
            <person name="Li Y."/>
            <person name="Li N."/>
            <person name="Wang J."/>
            <person name="Chen M."/>
            <person name="He Y."/>
            <person name="Tan F."/>
            <person name="Song X."/>
            <person name="Zheng Q."/>
            <person name="Huang R."/>
            <person name="Yang H."/>
            <person name="Du X."/>
            <person name="Chen L."/>
            <person name="Yang M."/>
            <person name="Gaffney P.M."/>
            <person name="Wang S."/>
            <person name="Luo L."/>
            <person name="She Z."/>
            <person name="Ming Y."/>
            <person name="Huang W."/>
            <person name="Zhang S."/>
            <person name="Huang B."/>
            <person name="Zhang Y."/>
            <person name="Qu T."/>
            <person name="Ni P."/>
            <person name="Miao G."/>
            <person name="Wang J."/>
            <person name="Wang Q."/>
            <person name="Steinberg C.E."/>
            <person name="Wang H."/>
            <person name="Li N."/>
            <person name="Qian L."/>
            <person name="Zhang G."/>
            <person name="Li Y."/>
            <person name="Yang H."/>
            <person name="Liu X."/>
            <person name="Wang J."/>
            <person name="Yin Y."/>
            <person name="Wang J."/>
        </authorList>
    </citation>
    <scope>NUCLEOTIDE SEQUENCE [LARGE SCALE GENOMIC DNA]</scope>
    <source>
        <strain evidence="7">05x7-T-G4-1.051#20</strain>
    </source>
</reference>
<dbReference type="Gene3D" id="1.20.58.390">
    <property type="entry name" value="Neurotransmitter-gated ion-channel transmembrane domain"/>
    <property type="match status" value="1"/>
</dbReference>
<dbReference type="GO" id="GO:0005230">
    <property type="term" value="F:extracellular ligand-gated monoatomic ion channel activity"/>
    <property type="evidence" value="ECO:0007669"/>
    <property type="project" value="InterPro"/>
</dbReference>
<dbReference type="AlphaFoldDB" id="K1PM80"/>
<sequence length="347" mass="39399">MRDQLMKISGYFSLEWTDARLNWTAEAAYSSDILVIYTTQDYVWIPSLSVTNSVDELAVISDNTVIIRVINDGTLTWTPGGVYETSCSTDVTYYPFDEQECDIELTTWGYTNVEINLVGKGVDLSYYEPDGEWEFMSYSVTSNTRTAGASSLPQITYAMKYRRRPTYQVMNTILPLILLGFLHCFVFQLPADSGEKMGYSLTTLLAFAVYLTIVSADTPTTSLHTPVLSVYLIIMLSMGVVAILLTIFVLKCHFSTEDQPIPNYIHRICSVANKLERNHCCKKSEVVDEIENDKNGNKGSPRKAFQPELSWPEVSKALDKFFFKVYTTTFLLLTFVVLFVFIIHHYT</sequence>
<protein>
    <submittedName>
        <fullName evidence="7">Neuronal acetylcholine receptor subunit beta-3</fullName>
    </submittedName>
</protein>
<proteinExistence type="predicted"/>
<dbReference type="InterPro" id="IPR006202">
    <property type="entry name" value="Neur_chan_lig-bd"/>
</dbReference>
<feature type="domain" description="Neurotransmitter-gated ion-channel ligand-binding" evidence="5">
    <location>
        <begin position="2"/>
        <end position="165"/>
    </location>
</feature>
<evidence type="ECO:0000259" key="6">
    <source>
        <dbReference type="Pfam" id="PF02932"/>
    </source>
</evidence>
<dbReference type="GO" id="GO:0004888">
    <property type="term" value="F:transmembrane signaling receptor activity"/>
    <property type="evidence" value="ECO:0007669"/>
    <property type="project" value="InterPro"/>
</dbReference>
<name>K1PM80_MAGGI</name>
<evidence type="ECO:0000313" key="7">
    <source>
        <dbReference type="EMBL" id="EKC19994.1"/>
    </source>
</evidence>
<dbReference type="Pfam" id="PF02931">
    <property type="entry name" value="Neur_chan_LBD"/>
    <property type="match status" value="1"/>
</dbReference>
<feature type="domain" description="Neurotransmitter-gated ion-channel transmembrane" evidence="6">
    <location>
        <begin position="172"/>
        <end position="283"/>
    </location>
</feature>
<dbReference type="CDD" id="cd18989">
    <property type="entry name" value="LGIC_ECD_cation"/>
    <property type="match status" value="1"/>
</dbReference>
<dbReference type="GO" id="GO:0016020">
    <property type="term" value="C:membrane"/>
    <property type="evidence" value="ECO:0007669"/>
    <property type="project" value="UniProtKB-SubCell"/>
</dbReference>
<dbReference type="InterPro" id="IPR006029">
    <property type="entry name" value="Neurotrans-gated_channel_TM"/>
</dbReference>
<dbReference type="PANTHER" id="PTHR18945">
    <property type="entry name" value="NEUROTRANSMITTER GATED ION CHANNEL"/>
    <property type="match status" value="1"/>
</dbReference>
<organism evidence="7">
    <name type="scientific">Magallana gigas</name>
    <name type="common">Pacific oyster</name>
    <name type="synonym">Crassostrea gigas</name>
    <dbReference type="NCBI Taxonomy" id="29159"/>
    <lineage>
        <taxon>Eukaryota</taxon>
        <taxon>Metazoa</taxon>
        <taxon>Spiralia</taxon>
        <taxon>Lophotrochozoa</taxon>
        <taxon>Mollusca</taxon>
        <taxon>Bivalvia</taxon>
        <taxon>Autobranchia</taxon>
        <taxon>Pteriomorphia</taxon>
        <taxon>Ostreida</taxon>
        <taxon>Ostreoidea</taxon>
        <taxon>Ostreidae</taxon>
        <taxon>Magallana</taxon>
    </lineage>
</organism>
<dbReference type="SUPFAM" id="SSF90112">
    <property type="entry name" value="Neurotransmitter-gated ion-channel transmembrane pore"/>
    <property type="match status" value="1"/>
</dbReference>
<keyword evidence="2" id="KW-0812">Transmembrane</keyword>
<dbReference type="EMBL" id="JH816839">
    <property type="protein sequence ID" value="EKC19994.1"/>
    <property type="molecule type" value="Genomic_DNA"/>
</dbReference>
<keyword evidence="3" id="KW-1133">Transmembrane helix</keyword>
<keyword evidence="4" id="KW-0472">Membrane</keyword>
<dbReference type="PRINTS" id="PR00252">
    <property type="entry name" value="NRIONCHANNEL"/>
</dbReference>
<dbReference type="InterPro" id="IPR038050">
    <property type="entry name" value="Neuro_actylchol_rec"/>
</dbReference>
<gene>
    <name evidence="7" type="ORF">CGI_10007207</name>
</gene>
<evidence type="ECO:0000256" key="3">
    <source>
        <dbReference type="ARBA" id="ARBA00022989"/>
    </source>
</evidence>
<keyword evidence="7" id="KW-0675">Receptor</keyword>